<reference evidence="2" key="1">
    <citation type="journal article" date="2004" name="Nature">
        <title>Genome duplication in the teleost fish Tetraodon nigroviridis reveals the early vertebrate proto-karyotype.</title>
        <authorList>
            <person name="Jaillon O."/>
            <person name="Aury J.-M."/>
            <person name="Brunet F."/>
            <person name="Petit J.-L."/>
            <person name="Stange-Thomann N."/>
            <person name="Mauceli E."/>
            <person name="Bouneau L."/>
            <person name="Fischer C."/>
            <person name="Ozouf-Costaz C."/>
            <person name="Bernot A."/>
            <person name="Nicaud S."/>
            <person name="Jaffe D."/>
            <person name="Fisher S."/>
            <person name="Lutfalla G."/>
            <person name="Dossat C."/>
            <person name="Segurens B."/>
            <person name="Dasilva C."/>
            <person name="Salanoubat M."/>
            <person name="Levy M."/>
            <person name="Boudet N."/>
            <person name="Castellano S."/>
            <person name="Anthouard V."/>
            <person name="Jubin C."/>
            <person name="Castelli V."/>
            <person name="Katinka M."/>
            <person name="Vacherie B."/>
            <person name="Biemont C."/>
            <person name="Skalli Z."/>
            <person name="Cattolico L."/>
            <person name="Poulain J."/>
            <person name="De Berardinis V."/>
            <person name="Cruaud C."/>
            <person name="Duprat S."/>
            <person name="Brottier P."/>
            <person name="Coutanceau J.-P."/>
            <person name="Gouzy J."/>
            <person name="Parra G."/>
            <person name="Lardier G."/>
            <person name="Chapple C."/>
            <person name="McKernan K.J."/>
            <person name="McEwan P."/>
            <person name="Bosak S."/>
            <person name="Kellis M."/>
            <person name="Volff J.-N."/>
            <person name="Guigo R."/>
            <person name="Zody M.C."/>
            <person name="Mesirov J."/>
            <person name="Lindblad-Toh K."/>
            <person name="Birren B."/>
            <person name="Nusbaum C."/>
            <person name="Kahn D."/>
            <person name="Robinson-Rechavi M."/>
            <person name="Laudet V."/>
            <person name="Schachter V."/>
            <person name="Quetier F."/>
            <person name="Saurin W."/>
            <person name="Scarpelli C."/>
            <person name="Wincker P."/>
            <person name="Lander E.S."/>
            <person name="Weissenbach J."/>
            <person name="Roest Crollius H."/>
        </authorList>
    </citation>
    <scope>NUCLEOTIDE SEQUENCE [LARGE SCALE GENOMIC DNA]</scope>
</reference>
<organism evidence="2">
    <name type="scientific">Tetraodon nigroviridis</name>
    <name type="common">Spotted green pufferfish</name>
    <name type="synonym">Chelonodon nigroviridis</name>
    <dbReference type="NCBI Taxonomy" id="99883"/>
    <lineage>
        <taxon>Eukaryota</taxon>
        <taxon>Metazoa</taxon>
        <taxon>Chordata</taxon>
        <taxon>Craniata</taxon>
        <taxon>Vertebrata</taxon>
        <taxon>Euteleostomi</taxon>
        <taxon>Actinopterygii</taxon>
        <taxon>Neopterygii</taxon>
        <taxon>Teleostei</taxon>
        <taxon>Neoteleostei</taxon>
        <taxon>Acanthomorphata</taxon>
        <taxon>Eupercaria</taxon>
        <taxon>Tetraodontiformes</taxon>
        <taxon>Tetradontoidea</taxon>
        <taxon>Tetraodontidae</taxon>
        <taxon>Tetraodon</taxon>
    </lineage>
</organism>
<protein>
    <submittedName>
        <fullName evidence="2">(spotted green pufferfish) hypothetical protein</fullName>
    </submittedName>
</protein>
<evidence type="ECO:0000256" key="1">
    <source>
        <dbReference type="SAM" id="MobiDB-lite"/>
    </source>
</evidence>
<feature type="region of interest" description="Disordered" evidence="1">
    <location>
        <begin position="1"/>
        <end position="35"/>
    </location>
</feature>
<comment type="caution">
    <text evidence="2">The sequence shown here is derived from an EMBL/GenBank/DDBJ whole genome shotgun (WGS) entry which is preliminary data.</text>
</comment>
<dbReference type="EMBL" id="CAAE01012041">
    <property type="protein sequence ID" value="CAF94293.1"/>
    <property type="molecule type" value="Genomic_DNA"/>
</dbReference>
<feature type="non-terminal residue" evidence="2">
    <location>
        <position position="1"/>
    </location>
</feature>
<feature type="compositionally biased region" description="Polar residues" evidence="1">
    <location>
        <begin position="1"/>
        <end position="13"/>
    </location>
</feature>
<evidence type="ECO:0000313" key="2">
    <source>
        <dbReference type="EMBL" id="CAF94293.1"/>
    </source>
</evidence>
<proteinExistence type="predicted"/>
<name>Q4SYI9_TETNG</name>
<reference evidence="2" key="2">
    <citation type="submission" date="2004-02" db="EMBL/GenBank/DDBJ databases">
        <authorList>
            <consortium name="Genoscope"/>
            <consortium name="Whitehead Institute Centre for Genome Research"/>
        </authorList>
    </citation>
    <scope>NUCLEOTIDE SEQUENCE</scope>
</reference>
<sequence length="35" mass="3809">GLSYNPSKDSNMCETGAAEETRPKQSGCYKMEQPA</sequence>
<dbReference type="AlphaFoldDB" id="Q4SYI9"/>
<gene>
    <name evidence="2" type="ORF">GSTENG00010308001</name>
</gene>
<accession>Q4SYI9</accession>
<dbReference type="KEGG" id="tng:GSTEN00010308G001"/>